<organism evidence="2 3">
    <name type="scientific">Oryza sativa subsp. indica</name>
    <name type="common">Rice</name>
    <dbReference type="NCBI Taxonomy" id="39946"/>
    <lineage>
        <taxon>Eukaryota</taxon>
        <taxon>Viridiplantae</taxon>
        <taxon>Streptophyta</taxon>
        <taxon>Embryophyta</taxon>
        <taxon>Tracheophyta</taxon>
        <taxon>Spermatophyta</taxon>
        <taxon>Magnoliopsida</taxon>
        <taxon>Liliopsida</taxon>
        <taxon>Poales</taxon>
        <taxon>Poaceae</taxon>
        <taxon>BOP clade</taxon>
        <taxon>Oryzoideae</taxon>
        <taxon>Oryzeae</taxon>
        <taxon>Oryzinae</taxon>
        <taxon>Oryza</taxon>
        <taxon>Oryza sativa</taxon>
    </lineage>
</organism>
<dbReference type="STRING" id="39946.B8B9A6"/>
<name>B8B9A6_ORYSI</name>
<feature type="domain" description="HD-Zip IV C-terminal" evidence="1">
    <location>
        <begin position="98"/>
        <end position="204"/>
    </location>
</feature>
<dbReference type="Gramene" id="BGIOSGA028398-TA">
    <property type="protein sequence ID" value="BGIOSGA028398-PA"/>
    <property type="gene ID" value="BGIOSGA028398"/>
</dbReference>
<dbReference type="Pfam" id="PF25797">
    <property type="entry name" value="PDF2_C"/>
    <property type="match status" value="1"/>
</dbReference>
<evidence type="ECO:0000313" key="2">
    <source>
        <dbReference type="EMBL" id="EEC83298.1"/>
    </source>
</evidence>
<dbReference type="EMBL" id="CM000133">
    <property type="protein sequence ID" value="EEC83298.1"/>
    <property type="molecule type" value="Genomic_DNA"/>
</dbReference>
<evidence type="ECO:0000259" key="1">
    <source>
        <dbReference type="Pfam" id="PF25797"/>
    </source>
</evidence>
<dbReference type="PANTHER" id="PTHR45654">
    <property type="entry name" value="HOMEOBOX-LEUCINE ZIPPER PROTEIN MERISTEM L1"/>
    <property type="match status" value="1"/>
</dbReference>
<protein>
    <recommendedName>
        <fullName evidence="1">HD-Zip IV C-terminal domain-containing protein</fullName>
    </recommendedName>
</protein>
<evidence type="ECO:0000313" key="3">
    <source>
        <dbReference type="Proteomes" id="UP000007015"/>
    </source>
</evidence>
<dbReference type="Proteomes" id="UP000007015">
    <property type="component" value="Chromosome 8"/>
</dbReference>
<dbReference type="AlphaFoldDB" id="B8B9A6"/>
<gene>
    <name evidence="2" type="ORF">OsI_28658</name>
</gene>
<reference evidence="2 3" key="1">
    <citation type="journal article" date="2005" name="PLoS Biol.">
        <title>The genomes of Oryza sativa: a history of duplications.</title>
        <authorList>
            <person name="Yu J."/>
            <person name="Wang J."/>
            <person name="Lin W."/>
            <person name="Li S."/>
            <person name="Li H."/>
            <person name="Zhou J."/>
            <person name="Ni P."/>
            <person name="Dong W."/>
            <person name="Hu S."/>
            <person name="Zeng C."/>
            <person name="Zhang J."/>
            <person name="Zhang Y."/>
            <person name="Li R."/>
            <person name="Xu Z."/>
            <person name="Li S."/>
            <person name="Li X."/>
            <person name="Zheng H."/>
            <person name="Cong L."/>
            <person name="Lin L."/>
            <person name="Yin J."/>
            <person name="Geng J."/>
            <person name="Li G."/>
            <person name="Shi J."/>
            <person name="Liu J."/>
            <person name="Lv H."/>
            <person name="Li J."/>
            <person name="Wang J."/>
            <person name="Deng Y."/>
            <person name="Ran L."/>
            <person name="Shi X."/>
            <person name="Wang X."/>
            <person name="Wu Q."/>
            <person name="Li C."/>
            <person name="Ren X."/>
            <person name="Wang J."/>
            <person name="Wang X."/>
            <person name="Li D."/>
            <person name="Liu D."/>
            <person name="Zhang X."/>
            <person name="Ji Z."/>
            <person name="Zhao W."/>
            <person name="Sun Y."/>
            <person name="Zhang Z."/>
            <person name="Bao J."/>
            <person name="Han Y."/>
            <person name="Dong L."/>
            <person name="Ji J."/>
            <person name="Chen P."/>
            <person name="Wu S."/>
            <person name="Liu J."/>
            <person name="Xiao Y."/>
            <person name="Bu D."/>
            <person name="Tan J."/>
            <person name="Yang L."/>
            <person name="Ye C."/>
            <person name="Zhang J."/>
            <person name="Xu J."/>
            <person name="Zhou Y."/>
            <person name="Yu Y."/>
            <person name="Zhang B."/>
            <person name="Zhuang S."/>
            <person name="Wei H."/>
            <person name="Liu B."/>
            <person name="Lei M."/>
            <person name="Yu H."/>
            <person name="Li Y."/>
            <person name="Xu H."/>
            <person name="Wei S."/>
            <person name="He X."/>
            <person name="Fang L."/>
            <person name="Zhang Z."/>
            <person name="Zhang Y."/>
            <person name="Huang X."/>
            <person name="Su Z."/>
            <person name="Tong W."/>
            <person name="Li J."/>
            <person name="Tong Z."/>
            <person name="Li S."/>
            <person name="Ye J."/>
            <person name="Wang L."/>
            <person name="Fang L."/>
            <person name="Lei T."/>
            <person name="Chen C."/>
            <person name="Chen H."/>
            <person name="Xu Z."/>
            <person name="Li H."/>
            <person name="Huang H."/>
            <person name="Zhang F."/>
            <person name="Xu H."/>
            <person name="Li N."/>
            <person name="Zhao C."/>
            <person name="Li S."/>
            <person name="Dong L."/>
            <person name="Huang Y."/>
            <person name="Li L."/>
            <person name="Xi Y."/>
            <person name="Qi Q."/>
            <person name="Li W."/>
            <person name="Zhang B."/>
            <person name="Hu W."/>
            <person name="Zhang Y."/>
            <person name="Tian X."/>
            <person name="Jiao Y."/>
            <person name="Liang X."/>
            <person name="Jin J."/>
            <person name="Gao L."/>
            <person name="Zheng W."/>
            <person name="Hao B."/>
            <person name="Liu S."/>
            <person name="Wang W."/>
            <person name="Yuan L."/>
            <person name="Cao M."/>
            <person name="McDermott J."/>
            <person name="Samudrala R."/>
            <person name="Wang J."/>
            <person name="Wong G.K."/>
            <person name="Yang H."/>
        </authorList>
    </citation>
    <scope>NUCLEOTIDE SEQUENCE [LARGE SCALE GENOMIC DNA]</scope>
    <source>
        <strain evidence="3">cv. 93-11</strain>
    </source>
</reference>
<proteinExistence type="predicted"/>
<dbReference type="PANTHER" id="PTHR45654:SF111">
    <property type="entry name" value="HOMEOBOX-LEUCINE ZIPPER PROTEIN ROC6"/>
    <property type="match status" value="1"/>
</dbReference>
<dbReference type="InterPro" id="IPR042160">
    <property type="entry name" value="HD-Zip_IV"/>
</dbReference>
<keyword evidence="3" id="KW-1185">Reference proteome</keyword>
<dbReference type="InterPro" id="IPR057993">
    <property type="entry name" value="HD-Zip_IV_C"/>
</dbReference>
<accession>B8B9A6</accession>
<dbReference type="HOGENOM" id="CLU_1191558_0_0_1"/>
<sequence>MVQPVEPVNHRTKSLVGSITSPVSITMTPAHLSALILPKIDFIVLFWMSFSKMLVKKEFMVGIALDKTPVSVSVCFSTLKMILIEKVDSYYILQVEMGGNISNTLLLQEARTDLSGSLIVYARTDVNTVHSIMNSGLNPATVFLVSSGCAILPDCLESFPLHPAATADQAGTSSAAIASRSETGGSFVTVTYQMFFSSQGGAAPASSSIHQGRDALKKATDIFKVVLDTITVA</sequence>